<dbReference type="Gene3D" id="4.10.830.40">
    <property type="match status" value="1"/>
</dbReference>
<dbReference type="Ensembl" id="ENSCSET00000021563.1">
    <property type="protein sequence ID" value="ENSCSEP00000021289.1"/>
    <property type="gene ID" value="ENSCSEG00000013593.1"/>
</dbReference>
<dbReference type="InterPro" id="IPR051051">
    <property type="entry name" value="E3_ubiq-ligase_TRIM/RNF"/>
</dbReference>
<dbReference type="STRING" id="244447.ENSCSEP00000021289"/>
<keyword evidence="9" id="KW-1185">Reference proteome</keyword>
<reference evidence="8" key="3">
    <citation type="submission" date="2025-09" db="UniProtKB">
        <authorList>
            <consortium name="Ensembl"/>
        </authorList>
    </citation>
    <scope>IDENTIFICATION</scope>
</reference>
<keyword evidence="2 4" id="KW-0863">Zinc-finger</keyword>
<evidence type="ECO:0000256" key="2">
    <source>
        <dbReference type="ARBA" id="ARBA00022771"/>
    </source>
</evidence>
<dbReference type="GeneID" id="103380502"/>
<dbReference type="CTD" id="54765"/>
<dbReference type="AlphaFoldDB" id="A0A3P8W3U3"/>
<evidence type="ECO:0000313" key="9">
    <source>
        <dbReference type="Proteomes" id="UP000265120"/>
    </source>
</evidence>
<reference evidence="8" key="2">
    <citation type="submission" date="2025-08" db="UniProtKB">
        <authorList>
            <consortium name="Ensembl"/>
        </authorList>
    </citation>
    <scope>IDENTIFICATION</scope>
</reference>
<dbReference type="SUPFAM" id="SSF57850">
    <property type="entry name" value="RING/U-box"/>
    <property type="match status" value="1"/>
</dbReference>
<dbReference type="OMA" id="LREAYMW"/>
<evidence type="ECO:0000259" key="7">
    <source>
        <dbReference type="PROSITE" id="PS50119"/>
    </source>
</evidence>
<dbReference type="GeneTree" id="ENSGT00440000034605"/>
<dbReference type="Pfam" id="PF00643">
    <property type="entry name" value="zf-B_box"/>
    <property type="match status" value="1"/>
</dbReference>
<dbReference type="OrthoDB" id="252722at2759"/>
<evidence type="ECO:0000256" key="1">
    <source>
        <dbReference type="ARBA" id="ARBA00022723"/>
    </source>
</evidence>
<dbReference type="SUPFAM" id="SSF57845">
    <property type="entry name" value="B-box zinc-binding domain"/>
    <property type="match status" value="1"/>
</dbReference>
<dbReference type="PANTHER" id="PTHR25465:SF14">
    <property type="entry name" value="E3 UBIQUITIN-PROTEIN LIGASE TRIM65"/>
    <property type="match status" value="1"/>
</dbReference>
<dbReference type="PANTHER" id="PTHR25465">
    <property type="entry name" value="B-BOX DOMAIN CONTAINING"/>
    <property type="match status" value="1"/>
</dbReference>
<feature type="region of interest" description="Disordered" evidence="6">
    <location>
        <begin position="341"/>
        <end position="369"/>
    </location>
</feature>
<evidence type="ECO:0000313" key="8">
    <source>
        <dbReference type="Ensembl" id="ENSCSEP00000021289.1"/>
    </source>
</evidence>
<organism evidence="8 9">
    <name type="scientific">Cynoglossus semilaevis</name>
    <name type="common">Tongue sole</name>
    <dbReference type="NCBI Taxonomy" id="244447"/>
    <lineage>
        <taxon>Eukaryota</taxon>
        <taxon>Metazoa</taxon>
        <taxon>Chordata</taxon>
        <taxon>Craniata</taxon>
        <taxon>Vertebrata</taxon>
        <taxon>Euteleostomi</taxon>
        <taxon>Actinopterygii</taxon>
        <taxon>Neopterygii</taxon>
        <taxon>Teleostei</taxon>
        <taxon>Neoteleostei</taxon>
        <taxon>Acanthomorphata</taxon>
        <taxon>Carangaria</taxon>
        <taxon>Pleuronectiformes</taxon>
        <taxon>Pleuronectoidei</taxon>
        <taxon>Cynoglossidae</taxon>
        <taxon>Cynoglossinae</taxon>
        <taxon>Cynoglossus</taxon>
    </lineage>
</organism>
<dbReference type="KEGG" id="csem:103380502"/>
<evidence type="ECO:0000256" key="5">
    <source>
        <dbReference type="SAM" id="Coils"/>
    </source>
</evidence>
<dbReference type="Proteomes" id="UP000265120">
    <property type="component" value="Chromosome 6"/>
</dbReference>
<accession>A0A3P8W3U3</accession>
<feature type="coiled-coil region" evidence="5">
    <location>
        <begin position="277"/>
        <end position="311"/>
    </location>
</feature>
<keyword evidence="5" id="KW-0175">Coiled coil</keyword>
<evidence type="ECO:0000256" key="3">
    <source>
        <dbReference type="ARBA" id="ARBA00022833"/>
    </source>
</evidence>
<proteinExistence type="predicted"/>
<sequence length="369" mass="41094">MDPKEERQKEAVREMKEELPELDGLCDACEPDEAKPATHVCHVCTFAFCPVHAEKHASRTHHPLVLYNADEERDDERVCSNFKGKGESVVEAGSEMAAEVAIHQDVASLGMDERNSDEEKGDAQNEVPLAAMQGDGAVKAEAEVGQEAMAAGEAVKRDTVTVERLRCKEHGQEGSLYCKPDEKIICVVCAVQGEHKDHEIITLHEAYMWQKNQEGYDLLGCTQHMAENIKTKWTNPEMSVEELEDYVTEQFDELRNLVLLEEKRTLHLVDLKEAFLTASAAEKIAEITAETERLQEELANITDQLTLLEQVDADAGGPALAQVLMATAPSHRVLHDIDARARLPEPRADPINPQDLEDDDFKPSMDHAP</sequence>
<dbReference type="RefSeq" id="XP_008310734.1">
    <property type="nucleotide sequence ID" value="XM_008312512.3"/>
</dbReference>
<evidence type="ECO:0000256" key="6">
    <source>
        <dbReference type="SAM" id="MobiDB-lite"/>
    </source>
</evidence>
<dbReference type="GO" id="GO:0008270">
    <property type="term" value="F:zinc ion binding"/>
    <property type="evidence" value="ECO:0007669"/>
    <property type="project" value="UniProtKB-KW"/>
</dbReference>
<feature type="domain" description="B box-type" evidence="7">
    <location>
        <begin position="162"/>
        <end position="203"/>
    </location>
</feature>
<keyword evidence="1" id="KW-0479">Metal-binding</keyword>
<dbReference type="PROSITE" id="PS50119">
    <property type="entry name" value="ZF_BBOX"/>
    <property type="match status" value="1"/>
</dbReference>
<dbReference type="Gene3D" id="3.30.160.60">
    <property type="entry name" value="Classic Zinc Finger"/>
    <property type="match status" value="1"/>
</dbReference>
<keyword evidence="3" id="KW-0862">Zinc</keyword>
<dbReference type="InterPro" id="IPR000315">
    <property type="entry name" value="Znf_B-box"/>
</dbReference>
<protein>
    <submittedName>
        <fullName evidence="8">Tripartite motif containing 44</fullName>
    </submittedName>
</protein>
<evidence type="ECO:0000256" key="4">
    <source>
        <dbReference type="PROSITE-ProRule" id="PRU00024"/>
    </source>
</evidence>
<dbReference type="InParanoid" id="A0A3P8W3U3"/>
<reference evidence="8 9" key="1">
    <citation type="journal article" date="2014" name="Nat. Genet.">
        <title>Whole-genome sequence of a flatfish provides insights into ZW sex chromosome evolution and adaptation to a benthic lifestyle.</title>
        <authorList>
            <person name="Chen S."/>
            <person name="Zhang G."/>
            <person name="Shao C."/>
            <person name="Huang Q."/>
            <person name="Liu G."/>
            <person name="Zhang P."/>
            <person name="Song W."/>
            <person name="An N."/>
            <person name="Chalopin D."/>
            <person name="Volff J.N."/>
            <person name="Hong Y."/>
            <person name="Li Q."/>
            <person name="Sha Z."/>
            <person name="Zhou H."/>
            <person name="Xie M."/>
            <person name="Yu Q."/>
            <person name="Liu Y."/>
            <person name="Xiang H."/>
            <person name="Wang N."/>
            <person name="Wu K."/>
            <person name="Yang C."/>
            <person name="Zhou Q."/>
            <person name="Liao X."/>
            <person name="Yang L."/>
            <person name="Hu Q."/>
            <person name="Zhang J."/>
            <person name="Meng L."/>
            <person name="Jin L."/>
            <person name="Tian Y."/>
            <person name="Lian J."/>
            <person name="Yang J."/>
            <person name="Miao G."/>
            <person name="Liu S."/>
            <person name="Liang Z."/>
            <person name="Yan F."/>
            <person name="Li Y."/>
            <person name="Sun B."/>
            <person name="Zhang H."/>
            <person name="Zhang J."/>
            <person name="Zhu Y."/>
            <person name="Du M."/>
            <person name="Zhao Y."/>
            <person name="Schartl M."/>
            <person name="Tang Q."/>
            <person name="Wang J."/>
        </authorList>
    </citation>
    <scope>NUCLEOTIDE SEQUENCE</scope>
</reference>
<name>A0A3P8W3U3_CYNSE</name>
<dbReference type="SMART" id="SM00336">
    <property type="entry name" value="BBOX"/>
    <property type="match status" value="1"/>
</dbReference>